<feature type="transmembrane region" description="Helical" evidence="6">
    <location>
        <begin position="270"/>
        <end position="289"/>
    </location>
</feature>
<keyword evidence="2 6" id="KW-0812">Transmembrane</keyword>
<gene>
    <name evidence="8" type="ORF">M407DRAFT_18260</name>
</gene>
<feature type="transmembrane region" description="Helical" evidence="6">
    <location>
        <begin position="83"/>
        <end position="103"/>
    </location>
</feature>
<comment type="subcellular location">
    <subcellularLocation>
        <location evidence="1">Membrane</location>
        <topology evidence="1">Multi-pass membrane protein</topology>
    </subcellularLocation>
</comment>
<dbReference type="STRING" id="1051891.A0A0C3QU12"/>
<keyword evidence="7" id="KW-0732">Signal</keyword>
<feature type="transmembrane region" description="Helical" evidence="6">
    <location>
        <begin position="147"/>
        <end position="164"/>
    </location>
</feature>
<dbReference type="PANTHER" id="PTHR31465">
    <property type="entry name" value="PROTEIN RTA1-RELATED"/>
    <property type="match status" value="1"/>
</dbReference>
<dbReference type="HOGENOM" id="CLU_033465_3_3_1"/>
<evidence type="ECO:0000256" key="3">
    <source>
        <dbReference type="ARBA" id="ARBA00022989"/>
    </source>
</evidence>
<dbReference type="AlphaFoldDB" id="A0A0C3QU12"/>
<accession>A0A0C3QU12</accession>
<proteinExistence type="predicted"/>
<evidence type="ECO:0000256" key="7">
    <source>
        <dbReference type="SAM" id="SignalP"/>
    </source>
</evidence>
<keyword evidence="9" id="KW-1185">Reference proteome</keyword>
<keyword evidence="4 6" id="KW-0472">Membrane</keyword>
<organism evidence="8 9">
    <name type="scientific">Tulasnella calospora MUT 4182</name>
    <dbReference type="NCBI Taxonomy" id="1051891"/>
    <lineage>
        <taxon>Eukaryota</taxon>
        <taxon>Fungi</taxon>
        <taxon>Dikarya</taxon>
        <taxon>Basidiomycota</taxon>
        <taxon>Agaricomycotina</taxon>
        <taxon>Agaricomycetes</taxon>
        <taxon>Cantharellales</taxon>
        <taxon>Tulasnellaceae</taxon>
        <taxon>Tulasnella</taxon>
    </lineage>
</organism>
<evidence type="ECO:0000313" key="8">
    <source>
        <dbReference type="EMBL" id="KIO32796.1"/>
    </source>
</evidence>
<dbReference type="PANTHER" id="PTHR31465:SF1">
    <property type="entry name" value="PROTEIN RTA1-RELATED"/>
    <property type="match status" value="1"/>
</dbReference>
<name>A0A0C3QU12_9AGAM</name>
<dbReference type="InterPro" id="IPR007568">
    <property type="entry name" value="RTA1"/>
</dbReference>
<evidence type="ECO:0000256" key="5">
    <source>
        <dbReference type="SAM" id="MobiDB-lite"/>
    </source>
</evidence>
<dbReference type="Proteomes" id="UP000054248">
    <property type="component" value="Unassembled WGS sequence"/>
</dbReference>
<feature type="region of interest" description="Disordered" evidence="5">
    <location>
        <begin position="327"/>
        <end position="355"/>
    </location>
</feature>
<dbReference type="GO" id="GO:0016020">
    <property type="term" value="C:membrane"/>
    <property type="evidence" value="ECO:0007669"/>
    <property type="project" value="UniProtKB-SubCell"/>
</dbReference>
<feature type="transmembrane region" description="Helical" evidence="6">
    <location>
        <begin position="184"/>
        <end position="207"/>
    </location>
</feature>
<reference evidence="9" key="2">
    <citation type="submission" date="2015-01" db="EMBL/GenBank/DDBJ databases">
        <title>Evolutionary Origins and Diversification of the Mycorrhizal Mutualists.</title>
        <authorList>
            <consortium name="DOE Joint Genome Institute"/>
            <consortium name="Mycorrhizal Genomics Consortium"/>
            <person name="Kohler A."/>
            <person name="Kuo A."/>
            <person name="Nagy L.G."/>
            <person name="Floudas D."/>
            <person name="Copeland A."/>
            <person name="Barry K.W."/>
            <person name="Cichocki N."/>
            <person name="Veneault-Fourrey C."/>
            <person name="LaButti K."/>
            <person name="Lindquist E.A."/>
            <person name="Lipzen A."/>
            <person name="Lundell T."/>
            <person name="Morin E."/>
            <person name="Murat C."/>
            <person name="Riley R."/>
            <person name="Ohm R."/>
            <person name="Sun H."/>
            <person name="Tunlid A."/>
            <person name="Henrissat B."/>
            <person name="Grigoriev I.V."/>
            <person name="Hibbett D.S."/>
            <person name="Martin F."/>
        </authorList>
    </citation>
    <scope>NUCLEOTIDE SEQUENCE [LARGE SCALE GENOMIC DNA]</scope>
    <source>
        <strain evidence="9">MUT 4182</strain>
    </source>
</reference>
<evidence type="ECO:0000313" key="9">
    <source>
        <dbReference type="Proteomes" id="UP000054248"/>
    </source>
</evidence>
<feature type="transmembrane region" description="Helical" evidence="6">
    <location>
        <begin position="228"/>
        <end position="250"/>
    </location>
</feature>
<evidence type="ECO:0008006" key="10">
    <source>
        <dbReference type="Google" id="ProtNLM"/>
    </source>
</evidence>
<feature type="transmembrane region" description="Helical" evidence="6">
    <location>
        <begin position="109"/>
        <end position="127"/>
    </location>
</feature>
<reference evidence="8 9" key="1">
    <citation type="submission" date="2014-04" db="EMBL/GenBank/DDBJ databases">
        <authorList>
            <consortium name="DOE Joint Genome Institute"/>
            <person name="Kuo A."/>
            <person name="Girlanda M."/>
            <person name="Perotto S."/>
            <person name="Kohler A."/>
            <person name="Nagy L.G."/>
            <person name="Floudas D."/>
            <person name="Copeland A."/>
            <person name="Barry K.W."/>
            <person name="Cichocki N."/>
            <person name="Veneault-Fourrey C."/>
            <person name="LaButti K."/>
            <person name="Lindquist E.A."/>
            <person name="Lipzen A."/>
            <person name="Lundell T."/>
            <person name="Morin E."/>
            <person name="Murat C."/>
            <person name="Sun H."/>
            <person name="Tunlid A."/>
            <person name="Henrissat B."/>
            <person name="Grigoriev I.V."/>
            <person name="Hibbett D.S."/>
            <person name="Martin F."/>
            <person name="Nordberg H.P."/>
            <person name="Cantor M.N."/>
            <person name="Hua S.X."/>
        </authorList>
    </citation>
    <scope>NUCLEOTIDE SEQUENCE [LARGE SCALE GENOMIC DNA]</scope>
    <source>
        <strain evidence="8 9">MUT 4182</strain>
    </source>
</reference>
<evidence type="ECO:0000256" key="2">
    <source>
        <dbReference type="ARBA" id="ARBA00022692"/>
    </source>
</evidence>
<evidence type="ECO:0000256" key="1">
    <source>
        <dbReference type="ARBA" id="ARBA00004141"/>
    </source>
</evidence>
<evidence type="ECO:0000256" key="4">
    <source>
        <dbReference type="ARBA" id="ARBA00023136"/>
    </source>
</evidence>
<protein>
    <recommendedName>
        <fullName evidence="10">RTA1-domain-containing protein</fullName>
    </recommendedName>
</protein>
<dbReference type="Pfam" id="PF04479">
    <property type="entry name" value="RTA1"/>
    <property type="match status" value="1"/>
</dbReference>
<sequence>MPAIRLSSSKSTLLALYLLSVLIPMVAARDRWCAPDPFLDPENDLCNPLRYIASNTLTSVALACFGVTTASLFWSMYLWGAKFMLCMPIGGVAYCIGLALRYGIYIGEYLFVVLSPCAFIAAVYVLLGRLAGHLNTGEYLLVRPHRVTVVFVTSDIITFLIQAAGGGTSTSKNLKTRDLGQKIFLVGLILQLVSFFFFTTLLVSWTIKVHKYKPALWAKDQHEGKPWYLDWRALLFAMYISCAGILVRSFYRVIEISQGYHGHLATEEGFFYTLDSLPLLFAIGVYVAFWPGRFISSTPLHHAIDAEANLHNKSEAVLANDGLELQGRPAVTGRPAGTPSSDATPVGSRTPDEKP</sequence>
<evidence type="ECO:0000256" key="6">
    <source>
        <dbReference type="SAM" id="Phobius"/>
    </source>
</evidence>
<feature type="signal peptide" evidence="7">
    <location>
        <begin position="1"/>
        <end position="28"/>
    </location>
</feature>
<feature type="transmembrane region" description="Helical" evidence="6">
    <location>
        <begin position="52"/>
        <end position="76"/>
    </location>
</feature>
<feature type="chain" id="PRO_5002168885" description="RTA1-domain-containing protein" evidence="7">
    <location>
        <begin position="29"/>
        <end position="355"/>
    </location>
</feature>
<keyword evidence="3 6" id="KW-1133">Transmembrane helix</keyword>
<dbReference type="OrthoDB" id="3358017at2759"/>
<dbReference type="EMBL" id="KN822952">
    <property type="protein sequence ID" value="KIO32796.1"/>
    <property type="molecule type" value="Genomic_DNA"/>
</dbReference>